<dbReference type="InterPro" id="IPR000832">
    <property type="entry name" value="GPCR_2_secretin-like"/>
</dbReference>
<dbReference type="FunCoup" id="A0A482WFV3">
    <property type="interactions" value="10"/>
</dbReference>
<keyword evidence="4 11" id="KW-0732">Signal</keyword>
<evidence type="ECO:0000256" key="6">
    <source>
        <dbReference type="ARBA" id="ARBA00023040"/>
    </source>
</evidence>
<feature type="domain" description="G-protein coupled receptors family 2 profile 2" evidence="12">
    <location>
        <begin position="412"/>
        <end position="683"/>
    </location>
</feature>
<reference evidence="13 14" key="1">
    <citation type="journal article" date="2017" name="Gigascience">
        <title>Genome sequence of the small brown planthopper, Laodelphax striatellus.</title>
        <authorList>
            <person name="Zhu J."/>
            <person name="Jiang F."/>
            <person name="Wang X."/>
            <person name="Yang P."/>
            <person name="Bao Y."/>
            <person name="Zhao W."/>
            <person name="Wang W."/>
            <person name="Lu H."/>
            <person name="Wang Q."/>
            <person name="Cui N."/>
            <person name="Li J."/>
            <person name="Chen X."/>
            <person name="Luo L."/>
            <person name="Yu J."/>
            <person name="Kang L."/>
            <person name="Cui F."/>
        </authorList>
    </citation>
    <scope>NUCLEOTIDE SEQUENCE [LARGE SCALE GENOMIC DNA]</scope>
    <source>
        <strain evidence="13">Lst14</strain>
    </source>
</reference>
<keyword evidence="7 10" id="KW-0472">Membrane</keyword>
<feature type="transmembrane region" description="Helical" evidence="10">
    <location>
        <begin position="482"/>
        <end position="506"/>
    </location>
</feature>
<dbReference type="Gene3D" id="1.20.1070.10">
    <property type="entry name" value="Rhodopsin 7-helix transmembrane proteins"/>
    <property type="match status" value="1"/>
</dbReference>
<dbReference type="InterPro" id="IPR036272">
    <property type="entry name" value="Methuselah_N_sf"/>
</dbReference>
<proteinExistence type="inferred from homology"/>
<dbReference type="InterPro" id="IPR023311">
    <property type="entry name" value="Methusela_ecto_dom_2"/>
</dbReference>
<keyword evidence="9" id="KW-0807">Transducer</keyword>
<dbReference type="PANTHER" id="PTHR46953">
    <property type="entry name" value="G-PROTEIN COUPLED RECEPTOR MTH-LIKE 1-RELATED"/>
    <property type="match status" value="1"/>
</dbReference>
<name>A0A482WFV3_LAOST</name>
<dbReference type="Gene3D" id="2.170.180.11">
    <property type="entry name" value="Methuselah ectodomain, domain 2"/>
    <property type="match status" value="1"/>
</dbReference>
<dbReference type="GO" id="GO:0007166">
    <property type="term" value="P:cell surface receptor signaling pathway"/>
    <property type="evidence" value="ECO:0007669"/>
    <property type="project" value="InterPro"/>
</dbReference>
<gene>
    <name evidence="13" type="ORF">LSTR_LSTR004025</name>
</gene>
<dbReference type="PROSITE" id="PS50261">
    <property type="entry name" value="G_PROTEIN_RECEP_F2_4"/>
    <property type="match status" value="1"/>
</dbReference>
<keyword evidence="5 10" id="KW-1133">Transmembrane helix</keyword>
<dbReference type="CDD" id="cd15039">
    <property type="entry name" value="7tmB3_Methuselah-like"/>
    <property type="match status" value="1"/>
</dbReference>
<feature type="transmembrane region" description="Helical" evidence="10">
    <location>
        <begin position="631"/>
        <end position="654"/>
    </location>
</feature>
<feature type="transmembrane region" description="Helical" evidence="10">
    <location>
        <begin position="449"/>
        <end position="470"/>
    </location>
</feature>
<dbReference type="InterPro" id="IPR052808">
    <property type="entry name" value="GPCR_Mth-like"/>
</dbReference>
<feature type="transmembrane region" description="Helical" evidence="10">
    <location>
        <begin position="660"/>
        <end position="681"/>
    </location>
</feature>
<protein>
    <recommendedName>
        <fullName evidence="12">G-protein coupled receptors family 2 profile 2 domain-containing protein</fullName>
    </recommendedName>
</protein>
<comment type="subcellular location">
    <subcellularLocation>
        <location evidence="1">Membrane</location>
        <topology evidence="1">Multi-pass membrane protein</topology>
    </subcellularLocation>
</comment>
<feature type="transmembrane region" description="Helical" evidence="10">
    <location>
        <begin position="578"/>
        <end position="599"/>
    </location>
</feature>
<comment type="similarity">
    <text evidence="2">Belongs to the G-protein coupled receptor 2 family. Mth subfamily.</text>
</comment>
<evidence type="ECO:0000256" key="9">
    <source>
        <dbReference type="ARBA" id="ARBA00023224"/>
    </source>
</evidence>
<keyword evidence="8" id="KW-0675">Receptor</keyword>
<evidence type="ECO:0000256" key="5">
    <source>
        <dbReference type="ARBA" id="ARBA00022989"/>
    </source>
</evidence>
<evidence type="ECO:0000313" key="14">
    <source>
        <dbReference type="Proteomes" id="UP000291343"/>
    </source>
</evidence>
<evidence type="ECO:0000256" key="11">
    <source>
        <dbReference type="SAM" id="SignalP"/>
    </source>
</evidence>
<dbReference type="Proteomes" id="UP000291343">
    <property type="component" value="Unassembled WGS sequence"/>
</dbReference>
<feature type="chain" id="PRO_5019815389" description="G-protein coupled receptors family 2 profile 2 domain-containing protein" evidence="11">
    <location>
        <begin position="25"/>
        <end position="734"/>
    </location>
</feature>
<dbReference type="SMR" id="A0A482WFV3"/>
<comment type="caution">
    <text evidence="13">The sequence shown here is derived from an EMBL/GenBank/DDBJ whole genome shotgun (WGS) entry which is preliminary data.</text>
</comment>
<dbReference type="InterPro" id="IPR017981">
    <property type="entry name" value="GPCR_2-like_7TM"/>
</dbReference>
<sequence>MRFSRCCGCYTLLLFTGVFYNCAATALQQLPPKCCPQNQVLVFNEEEGTFACSSEAVSERVLCHPPSYMDSFGSDESFPHKLYHFPKCERGETLISIRAEQGNKISCLDKVLMHGDEKYVGLLCVTDSENSYERGVAENEGSLKAFNVPDVFTLNKCCPLERSYSGYVNGCWDQRVPDNKIYLQGLVVAILNDSIGYIDLKIGAPVCNSNEVLYDYFVPYKFVFQLDSDAVKLRIPGREGYSVILPPESVCVDFVGEDQLNLVVRACQDRTVLCQIEGKTCINKCCSDGEKMLDNDVCSETKFTSFDPKIYAWETIENSEPTQVQVNPAITYGMKCSKYLLRPDHEEYLDDKHFLTTRGNIYFPSDSSFIESYCTDVITSKHLGNITIMGTFVCFGDENSDTYSELPMRNILQFVYGFGMIISCFFLFLTLLVYMCLPSLRNVHGKTIMCYIASLLVAYLCLISSQIGSVLNILSDNFKCKIAGYATVFAFLAAFSWLNILCFDIWYTFGTVRSSFLTRQSSTSRFLLYHLYCWGYSSVVIVAAVGTDFAAYRGLISHKYVSDVGVNKCWISSKTNGLYIFFLVPIGFQLMSNILLFILTIRHCYKVKSELDKMQYNTTVKMRYNHDKRKLVMTLKLFVVMGIGWTLEILSQFIKPLNELWFPSDIFNILQGFLIFVIFTMKEKVIRGIKNKMAEILPGCFEKPEKTRPPTLSSSVFTTSSSECKMPNNVKINK</sequence>
<dbReference type="PANTHER" id="PTHR46953:SF1">
    <property type="entry name" value="G-PROTEIN COUPLED RECEPTOR MTH-LIKE 1-RELATED"/>
    <property type="match status" value="1"/>
</dbReference>
<evidence type="ECO:0000313" key="13">
    <source>
        <dbReference type="EMBL" id="RZF32162.1"/>
    </source>
</evidence>
<evidence type="ECO:0000256" key="3">
    <source>
        <dbReference type="ARBA" id="ARBA00022692"/>
    </source>
</evidence>
<accession>A0A482WFV3</accession>
<dbReference type="GO" id="GO:0016020">
    <property type="term" value="C:membrane"/>
    <property type="evidence" value="ECO:0007669"/>
    <property type="project" value="UniProtKB-SubCell"/>
</dbReference>
<dbReference type="Pfam" id="PF00002">
    <property type="entry name" value="7tm_2"/>
    <property type="match status" value="1"/>
</dbReference>
<evidence type="ECO:0000256" key="7">
    <source>
        <dbReference type="ARBA" id="ARBA00023136"/>
    </source>
</evidence>
<keyword evidence="6" id="KW-0297">G-protein coupled receptor</keyword>
<dbReference type="InParanoid" id="A0A482WFV3"/>
<dbReference type="EMBL" id="QKKF02037473">
    <property type="protein sequence ID" value="RZF32162.1"/>
    <property type="molecule type" value="Genomic_DNA"/>
</dbReference>
<evidence type="ECO:0000256" key="10">
    <source>
        <dbReference type="SAM" id="Phobius"/>
    </source>
</evidence>
<evidence type="ECO:0000256" key="4">
    <source>
        <dbReference type="ARBA" id="ARBA00022729"/>
    </source>
</evidence>
<dbReference type="OrthoDB" id="8182178at2759"/>
<feature type="transmembrane region" description="Helical" evidence="10">
    <location>
        <begin position="414"/>
        <end position="437"/>
    </location>
</feature>
<dbReference type="SUPFAM" id="SSF63877">
    <property type="entry name" value="Methuselah ectodomain"/>
    <property type="match status" value="1"/>
</dbReference>
<dbReference type="STRING" id="195883.A0A482WFV3"/>
<organism evidence="13 14">
    <name type="scientific">Laodelphax striatellus</name>
    <name type="common">Small brown planthopper</name>
    <name type="synonym">Delphax striatella</name>
    <dbReference type="NCBI Taxonomy" id="195883"/>
    <lineage>
        <taxon>Eukaryota</taxon>
        <taxon>Metazoa</taxon>
        <taxon>Ecdysozoa</taxon>
        <taxon>Arthropoda</taxon>
        <taxon>Hexapoda</taxon>
        <taxon>Insecta</taxon>
        <taxon>Pterygota</taxon>
        <taxon>Neoptera</taxon>
        <taxon>Paraneoptera</taxon>
        <taxon>Hemiptera</taxon>
        <taxon>Auchenorrhyncha</taxon>
        <taxon>Fulgoroidea</taxon>
        <taxon>Delphacidae</taxon>
        <taxon>Criomorphinae</taxon>
        <taxon>Laodelphax</taxon>
    </lineage>
</organism>
<evidence type="ECO:0000256" key="2">
    <source>
        <dbReference type="ARBA" id="ARBA00008979"/>
    </source>
</evidence>
<dbReference type="GO" id="GO:0004930">
    <property type="term" value="F:G protein-coupled receptor activity"/>
    <property type="evidence" value="ECO:0007669"/>
    <property type="project" value="UniProtKB-KW"/>
</dbReference>
<keyword evidence="3 10" id="KW-0812">Transmembrane</keyword>
<keyword evidence="14" id="KW-1185">Reference proteome</keyword>
<evidence type="ECO:0000256" key="8">
    <source>
        <dbReference type="ARBA" id="ARBA00023170"/>
    </source>
</evidence>
<evidence type="ECO:0000259" key="12">
    <source>
        <dbReference type="PROSITE" id="PS50261"/>
    </source>
</evidence>
<dbReference type="AlphaFoldDB" id="A0A482WFV3"/>
<feature type="signal peptide" evidence="11">
    <location>
        <begin position="1"/>
        <end position="24"/>
    </location>
</feature>
<evidence type="ECO:0000256" key="1">
    <source>
        <dbReference type="ARBA" id="ARBA00004141"/>
    </source>
</evidence>
<feature type="transmembrane region" description="Helical" evidence="10">
    <location>
        <begin position="526"/>
        <end position="545"/>
    </location>
</feature>